<keyword evidence="14" id="KW-1185">Reference proteome</keyword>
<dbReference type="GO" id="GO:0016020">
    <property type="term" value="C:membrane"/>
    <property type="evidence" value="ECO:0007669"/>
    <property type="project" value="UniProtKB-SubCell"/>
</dbReference>
<protein>
    <submittedName>
        <fullName evidence="13">Aldehyde dehydrogenase family 9 member A1-A</fullName>
    </submittedName>
</protein>
<keyword evidence="5 8" id="KW-0560">Oxidoreductase</keyword>
<reference evidence="13 14" key="1">
    <citation type="journal article" date="2019" name="Genome Biol. Evol.">
        <title>Whole-Genome Sequencing of the Giant Devil Catfish, Bagarius yarrelli.</title>
        <authorList>
            <person name="Jiang W."/>
            <person name="Lv Y."/>
            <person name="Cheng L."/>
            <person name="Yang K."/>
            <person name="Chao B."/>
            <person name="Wang X."/>
            <person name="Li Y."/>
            <person name="Pan X."/>
            <person name="You X."/>
            <person name="Zhang Y."/>
            <person name="Yang J."/>
            <person name="Li J."/>
            <person name="Zhang X."/>
            <person name="Liu S."/>
            <person name="Sun C."/>
            <person name="Yang J."/>
            <person name="Shi Q."/>
        </authorList>
    </citation>
    <scope>NUCLEOTIDE SEQUENCE [LARGE SCALE GENOMIC DNA]</scope>
    <source>
        <strain evidence="13">JWS20170419001</strain>
        <tissue evidence="13">Muscle</tissue>
    </source>
</reference>
<dbReference type="PROSITE" id="PS00687">
    <property type="entry name" value="ALDEHYDE_DEHYDR_GLU"/>
    <property type="match status" value="1"/>
</dbReference>
<evidence type="ECO:0000256" key="2">
    <source>
        <dbReference type="ARBA" id="ARBA00009986"/>
    </source>
</evidence>
<dbReference type="AlphaFoldDB" id="A0A556U7W9"/>
<evidence type="ECO:0000256" key="10">
    <source>
        <dbReference type="SAM" id="Phobius"/>
    </source>
</evidence>
<dbReference type="GO" id="GO:0001671">
    <property type="term" value="F:ATPase activator activity"/>
    <property type="evidence" value="ECO:0007669"/>
    <property type="project" value="InterPro"/>
</dbReference>
<feature type="active site" evidence="7">
    <location>
        <position position="253"/>
    </location>
</feature>
<dbReference type="FunFam" id="3.40.605.10:FF:000007">
    <property type="entry name" value="NAD/NADP-dependent betaine aldehyde dehydrogenase"/>
    <property type="match status" value="1"/>
</dbReference>
<feature type="domain" description="Torsin-1A-interacting protein 1/2 AAA+ activator" evidence="12">
    <location>
        <begin position="561"/>
        <end position="785"/>
    </location>
</feature>
<comment type="caution">
    <text evidence="13">The sequence shown here is derived from an EMBL/GenBank/DDBJ whole genome shotgun (WGS) entry which is preliminary data.</text>
</comment>
<keyword evidence="3 10" id="KW-0812">Transmembrane</keyword>
<comment type="similarity">
    <text evidence="2 8">Belongs to the aldehyde dehydrogenase family.</text>
</comment>
<dbReference type="InterPro" id="IPR015590">
    <property type="entry name" value="Aldehyde_DH_dom"/>
</dbReference>
<dbReference type="InterPro" id="IPR046753">
    <property type="entry name" value="TOIP1/2_C"/>
</dbReference>
<dbReference type="CDD" id="cd07090">
    <property type="entry name" value="ALDH_F9_TMBADH"/>
    <property type="match status" value="1"/>
</dbReference>
<dbReference type="Pfam" id="PF00171">
    <property type="entry name" value="Aldedh"/>
    <property type="match status" value="1"/>
</dbReference>
<organism evidence="13 14">
    <name type="scientific">Bagarius yarrelli</name>
    <name type="common">Goonch</name>
    <name type="synonym">Bagrus yarrelli</name>
    <dbReference type="NCBI Taxonomy" id="175774"/>
    <lineage>
        <taxon>Eukaryota</taxon>
        <taxon>Metazoa</taxon>
        <taxon>Chordata</taxon>
        <taxon>Craniata</taxon>
        <taxon>Vertebrata</taxon>
        <taxon>Euteleostomi</taxon>
        <taxon>Actinopterygii</taxon>
        <taxon>Neopterygii</taxon>
        <taxon>Teleostei</taxon>
        <taxon>Ostariophysi</taxon>
        <taxon>Siluriformes</taxon>
        <taxon>Sisoridae</taxon>
        <taxon>Sisorinae</taxon>
        <taxon>Bagarius</taxon>
    </lineage>
</organism>
<dbReference type="InterPro" id="IPR038599">
    <property type="entry name" value="LAP1C-like_C_sf"/>
</dbReference>
<feature type="region of interest" description="Disordered" evidence="9">
    <location>
        <begin position="460"/>
        <end position="518"/>
    </location>
</feature>
<evidence type="ECO:0000313" key="13">
    <source>
        <dbReference type="EMBL" id="TSN76572.1"/>
    </source>
</evidence>
<proteinExistence type="inferred from homology"/>
<evidence type="ECO:0000256" key="4">
    <source>
        <dbReference type="ARBA" id="ARBA00022989"/>
    </source>
</evidence>
<evidence type="ECO:0000313" key="14">
    <source>
        <dbReference type="Proteomes" id="UP000319801"/>
    </source>
</evidence>
<dbReference type="EMBL" id="VCAZ01000060">
    <property type="protein sequence ID" value="TSN76572.1"/>
    <property type="molecule type" value="Genomic_DNA"/>
</dbReference>
<feature type="compositionally biased region" description="Basic and acidic residues" evidence="9">
    <location>
        <begin position="462"/>
        <end position="492"/>
    </location>
</feature>
<sequence>MAQTPLLSLPEFHNVSTGILVVKEALNFWGGVRVQGKDTKNSEPVYEPATGRVICDLIPCGEGEIDQAIKSAHTAYLKWSKLSGMERARIMLEAARIIRERRDQIAMLEVVNNGKSITEAQVDIDVAWQSIEYYAGIAPTLAGQHIQLPGGAFAYTRREPLGVCVGIGAWNYPFQIAAWKSAPALACAVILAEIYKEAGVPDGLFNVVQGAAETGSLLCHHPMVAKVSFTGSVPTGKKVMEMSAKGVKQVTLELGGKSPLIIFKDCDLENAVKGALMANFLTQGEVCCNGTRVFVQREIMKPFLEEVVKRTKAIAVGDPLLDGTRMGALISKPHMEKVLGFINKAKEEGAKVLCGGVPFIPSDPKLKGGYFLSPCVLDNCRDDMTCVREEIFGPVMSVMPFDTEEEVLQRANNTTFGLASGVFTRDITRAHRVAENLQAGTCFINNYNVSPVEVPFGGYKMSGEDSGDRDADCGNSDEEKKHHTDDVLKTEQPEDNVTNVHRQQEEKHLGKDENHSHVDTKRHPVAADTSSWHILPAISLAFLALLLVVWWFLGRSSPSVQKQYNLLEVFNQEMDKVQASFPGQHRELWRRSKIHLKKHLNLTDPTEPVSVILTSGREAEKTLGCLAQHLAAAFSNARNSSSVLIIDGNSKSAQNSDDVKLEIDKDLKEAFERGTQAAVIHRFEDLPPGSTLIFYRYCDHENSAFKRVFLAFTVMIQEEIAFPPNVELRLVEELVQEYLMKKFVFFDKKTKFNQMDIDKLSGLWSRISHLILPVAAEQIIEQHGCQTLR</sequence>
<keyword evidence="4 10" id="KW-1133">Transmembrane helix</keyword>
<dbReference type="InterPro" id="IPR016160">
    <property type="entry name" value="Ald_DH_CS_CYS"/>
</dbReference>
<gene>
    <name evidence="13" type="ORF">Baya_8725</name>
</gene>
<evidence type="ECO:0000256" key="6">
    <source>
        <dbReference type="ARBA" id="ARBA00023136"/>
    </source>
</evidence>
<feature type="domain" description="Aldehyde dehydrogenase" evidence="11">
    <location>
        <begin position="41"/>
        <end position="464"/>
    </location>
</feature>
<dbReference type="GO" id="GO:0016620">
    <property type="term" value="F:oxidoreductase activity, acting on the aldehyde or oxo group of donors, NAD or NADP as acceptor"/>
    <property type="evidence" value="ECO:0007669"/>
    <property type="project" value="InterPro"/>
</dbReference>
<dbReference type="OrthoDB" id="310895at2759"/>
<dbReference type="SUPFAM" id="SSF53720">
    <property type="entry name" value="ALDH-like"/>
    <property type="match status" value="1"/>
</dbReference>
<feature type="compositionally biased region" description="Basic and acidic residues" evidence="9">
    <location>
        <begin position="502"/>
        <end position="518"/>
    </location>
</feature>
<comment type="subcellular location">
    <subcellularLocation>
        <location evidence="1">Membrane</location>
    </subcellularLocation>
</comment>
<name>A0A556U7W9_BAGYA</name>
<evidence type="ECO:0000259" key="12">
    <source>
        <dbReference type="Pfam" id="PF05609"/>
    </source>
</evidence>
<dbReference type="InterPro" id="IPR016163">
    <property type="entry name" value="Ald_DH_C"/>
</dbReference>
<dbReference type="Proteomes" id="UP000319801">
    <property type="component" value="Unassembled WGS sequence"/>
</dbReference>
<dbReference type="Gene3D" id="3.40.50.12190">
    <property type="match status" value="1"/>
</dbReference>
<dbReference type="InterPro" id="IPR016162">
    <property type="entry name" value="Ald_DH_N"/>
</dbReference>
<evidence type="ECO:0000256" key="9">
    <source>
        <dbReference type="SAM" id="MobiDB-lite"/>
    </source>
</evidence>
<keyword evidence="6 10" id="KW-0472">Membrane</keyword>
<dbReference type="PROSITE" id="PS00070">
    <property type="entry name" value="ALDEHYDE_DEHYDR_CYS"/>
    <property type="match status" value="1"/>
</dbReference>
<evidence type="ECO:0000259" key="11">
    <source>
        <dbReference type="Pfam" id="PF00171"/>
    </source>
</evidence>
<evidence type="ECO:0000256" key="7">
    <source>
        <dbReference type="PROSITE-ProRule" id="PRU10007"/>
    </source>
</evidence>
<dbReference type="Gene3D" id="3.40.309.10">
    <property type="entry name" value="Aldehyde Dehydrogenase, Chain A, domain 2"/>
    <property type="match status" value="1"/>
</dbReference>
<dbReference type="Gene3D" id="3.40.605.10">
    <property type="entry name" value="Aldehyde Dehydrogenase, Chain A, domain 1"/>
    <property type="match status" value="1"/>
</dbReference>
<dbReference type="InterPro" id="IPR029510">
    <property type="entry name" value="Ald_DH_CS_GLU"/>
</dbReference>
<evidence type="ECO:0000256" key="1">
    <source>
        <dbReference type="ARBA" id="ARBA00004370"/>
    </source>
</evidence>
<evidence type="ECO:0000256" key="5">
    <source>
        <dbReference type="ARBA" id="ARBA00023002"/>
    </source>
</evidence>
<accession>A0A556U7W9</accession>
<dbReference type="Pfam" id="PF05609">
    <property type="entry name" value="LAP1_C"/>
    <property type="match status" value="1"/>
</dbReference>
<dbReference type="InterPro" id="IPR016161">
    <property type="entry name" value="Ald_DH/histidinol_DH"/>
</dbReference>
<dbReference type="PANTHER" id="PTHR11699">
    <property type="entry name" value="ALDEHYDE DEHYDROGENASE-RELATED"/>
    <property type="match status" value="1"/>
</dbReference>
<evidence type="ECO:0000256" key="8">
    <source>
        <dbReference type="RuleBase" id="RU003345"/>
    </source>
</evidence>
<dbReference type="FunFam" id="3.40.309.10:FF:000019">
    <property type="entry name" value="4-trimethylaminobutyraldehyde dehydrogenase isoform X1"/>
    <property type="match status" value="1"/>
</dbReference>
<feature type="transmembrane region" description="Helical" evidence="10">
    <location>
        <begin position="532"/>
        <end position="553"/>
    </location>
</feature>
<evidence type="ECO:0000256" key="3">
    <source>
        <dbReference type="ARBA" id="ARBA00022692"/>
    </source>
</evidence>